<sequence length="127" mass="14327">MNPESIDYLAFFMSLSLDLLGWVDCPNRNVADFDAQKISYLTCGDCSDLSIFYAGTYKVPLLRISDLTGRGSSFPPLTNMESIITLKQAHLICSSMASGKKQEDLEVLLQPKDFMFQKFPEKRKNKS</sequence>
<organism evidence="1 2">
    <name type="scientific">Populus alba x Populus x berolinensis</name>
    <dbReference type="NCBI Taxonomy" id="444605"/>
    <lineage>
        <taxon>Eukaryota</taxon>
        <taxon>Viridiplantae</taxon>
        <taxon>Streptophyta</taxon>
        <taxon>Embryophyta</taxon>
        <taxon>Tracheophyta</taxon>
        <taxon>Spermatophyta</taxon>
        <taxon>Magnoliopsida</taxon>
        <taxon>eudicotyledons</taxon>
        <taxon>Gunneridae</taxon>
        <taxon>Pentapetalae</taxon>
        <taxon>rosids</taxon>
        <taxon>fabids</taxon>
        <taxon>Malpighiales</taxon>
        <taxon>Salicaceae</taxon>
        <taxon>Saliceae</taxon>
        <taxon>Populus</taxon>
    </lineage>
</organism>
<protein>
    <submittedName>
        <fullName evidence="1">Uncharacterized protein</fullName>
    </submittedName>
</protein>
<dbReference type="Proteomes" id="UP001164929">
    <property type="component" value="Chromosome 19"/>
</dbReference>
<accession>A0AAD6L7Y1</accession>
<dbReference type="EMBL" id="JAQIZT010000019">
    <property type="protein sequence ID" value="KAJ6951197.1"/>
    <property type="molecule type" value="Genomic_DNA"/>
</dbReference>
<keyword evidence="2" id="KW-1185">Reference proteome</keyword>
<reference evidence="1" key="1">
    <citation type="journal article" date="2023" name="Mol. Ecol. Resour.">
        <title>Chromosome-level genome assembly of a triploid poplar Populus alba 'Berolinensis'.</title>
        <authorList>
            <person name="Chen S."/>
            <person name="Yu Y."/>
            <person name="Wang X."/>
            <person name="Wang S."/>
            <person name="Zhang T."/>
            <person name="Zhou Y."/>
            <person name="He R."/>
            <person name="Meng N."/>
            <person name="Wang Y."/>
            <person name="Liu W."/>
            <person name="Liu Z."/>
            <person name="Liu J."/>
            <person name="Guo Q."/>
            <person name="Huang H."/>
            <person name="Sederoff R.R."/>
            <person name="Wang G."/>
            <person name="Qu G."/>
            <person name="Chen S."/>
        </authorList>
    </citation>
    <scope>NUCLEOTIDE SEQUENCE</scope>
    <source>
        <strain evidence="1">SC-2020</strain>
    </source>
</reference>
<name>A0AAD6L7Y1_9ROSI</name>
<proteinExistence type="predicted"/>
<comment type="caution">
    <text evidence="1">The sequence shown here is derived from an EMBL/GenBank/DDBJ whole genome shotgun (WGS) entry which is preliminary data.</text>
</comment>
<gene>
    <name evidence="1" type="ORF">NC653_040548</name>
</gene>
<dbReference type="AlphaFoldDB" id="A0AAD6L7Y1"/>
<evidence type="ECO:0000313" key="1">
    <source>
        <dbReference type="EMBL" id="KAJ6951197.1"/>
    </source>
</evidence>
<evidence type="ECO:0000313" key="2">
    <source>
        <dbReference type="Proteomes" id="UP001164929"/>
    </source>
</evidence>